<dbReference type="AlphaFoldDB" id="A0A3L6PEL2"/>
<feature type="compositionally biased region" description="Basic residues" evidence="1">
    <location>
        <begin position="1"/>
        <end position="10"/>
    </location>
</feature>
<protein>
    <submittedName>
        <fullName evidence="2">Uncharacterized protein</fullName>
    </submittedName>
</protein>
<dbReference type="Proteomes" id="UP000275267">
    <property type="component" value="Unassembled WGS sequence"/>
</dbReference>
<evidence type="ECO:0000313" key="3">
    <source>
        <dbReference type="Proteomes" id="UP000275267"/>
    </source>
</evidence>
<evidence type="ECO:0000256" key="1">
    <source>
        <dbReference type="SAM" id="MobiDB-lite"/>
    </source>
</evidence>
<gene>
    <name evidence="2" type="ORF">C2845_PM10G11900</name>
</gene>
<accession>A0A3L6PEL2</accession>
<dbReference type="EMBL" id="PQIB02000018">
    <property type="protein sequence ID" value="RLM54684.1"/>
    <property type="molecule type" value="Genomic_DNA"/>
</dbReference>
<feature type="region of interest" description="Disordered" evidence="1">
    <location>
        <begin position="1"/>
        <end position="27"/>
    </location>
</feature>
<proteinExistence type="predicted"/>
<reference evidence="3" key="1">
    <citation type="journal article" date="2019" name="Nat. Commun.">
        <title>The genome of broomcorn millet.</title>
        <authorList>
            <person name="Zou C."/>
            <person name="Miki D."/>
            <person name="Li D."/>
            <person name="Tang Q."/>
            <person name="Xiao L."/>
            <person name="Rajput S."/>
            <person name="Deng P."/>
            <person name="Jia W."/>
            <person name="Huang R."/>
            <person name="Zhang M."/>
            <person name="Sun Y."/>
            <person name="Hu J."/>
            <person name="Fu X."/>
            <person name="Schnable P.S."/>
            <person name="Li F."/>
            <person name="Zhang H."/>
            <person name="Feng B."/>
            <person name="Zhu X."/>
            <person name="Liu R."/>
            <person name="Schnable J.C."/>
            <person name="Zhu J.-K."/>
            <person name="Zhang H."/>
        </authorList>
    </citation>
    <scope>NUCLEOTIDE SEQUENCE [LARGE SCALE GENOMIC DNA]</scope>
</reference>
<organism evidence="2 3">
    <name type="scientific">Panicum miliaceum</name>
    <name type="common">Proso millet</name>
    <name type="synonym">Broomcorn millet</name>
    <dbReference type="NCBI Taxonomy" id="4540"/>
    <lineage>
        <taxon>Eukaryota</taxon>
        <taxon>Viridiplantae</taxon>
        <taxon>Streptophyta</taxon>
        <taxon>Embryophyta</taxon>
        <taxon>Tracheophyta</taxon>
        <taxon>Spermatophyta</taxon>
        <taxon>Magnoliopsida</taxon>
        <taxon>Liliopsida</taxon>
        <taxon>Poales</taxon>
        <taxon>Poaceae</taxon>
        <taxon>PACMAD clade</taxon>
        <taxon>Panicoideae</taxon>
        <taxon>Panicodae</taxon>
        <taxon>Paniceae</taxon>
        <taxon>Panicinae</taxon>
        <taxon>Panicum</taxon>
        <taxon>Panicum sect. Panicum</taxon>
    </lineage>
</organism>
<name>A0A3L6PEL2_PANMI</name>
<sequence length="77" mass="8315">MAGKKCMSKGKGKDSKPVANTGDGWRTKRTAGALKIRGEWTKPCQDISQIDELVDMIKKHRDAGVTSASVMYACLGT</sequence>
<evidence type="ECO:0000313" key="2">
    <source>
        <dbReference type="EMBL" id="RLM54684.1"/>
    </source>
</evidence>
<keyword evidence="3" id="KW-1185">Reference proteome</keyword>
<comment type="caution">
    <text evidence="2">The sequence shown here is derived from an EMBL/GenBank/DDBJ whole genome shotgun (WGS) entry which is preliminary data.</text>
</comment>